<dbReference type="InterPro" id="IPR037150">
    <property type="entry name" value="H-NS_C_dom_sf"/>
</dbReference>
<dbReference type="Pfam" id="PF00816">
    <property type="entry name" value="Histone_HNS"/>
    <property type="match status" value="1"/>
</dbReference>
<dbReference type="SMART" id="SM00528">
    <property type="entry name" value="HNS"/>
    <property type="match status" value="1"/>
</dbReference>
<comment type="caution">
    <text evidence="8">The sequence shown here is derived from an EMBL/GenBank/DDBJ whole genome shotgun (WGS) entry which is preliminary data.</text>
</comment>
<dbReference type="RefSeq" id="WP_379913678.1">
    <property type="nucleotide sequence ID" value="NZ_JBHSWE010000002.1"/>
</dbReference>
<evidence type="ECO:0000256" key="5">
    <source>
        <dbReference type="PIRNR" id="PIRNR002096"/>
    </source>
</evidence>
<dbReference type="InterPro" id="IPR027454">
    <property type="entry name" value="Histone_HNS_N"/>
</dbReference>
<dbReference type="Proteomes" id="UP001596422">
    <property type="component" value="Unassembled WGS sequence"/>
</dbReference>
<keyword evidence="3" id="KW-0963">Cytoplasm</keyword>
<reference evidence="9" key="1">
    <citation type="journal article" date="2019" name="Int. J. Syst. Evol. Microbiol.">
        <title>The Global Catalogue of Microorganisms (GCM) 10K type strain sequencing project: providing services to taxonomists for standard genome sequencing and annotation.</title>
        <authorList>
            <consortium name="The Broad Institute Genomics Platform"/>
            <consortium name="The Broad Institute Genome Sequencing Center for Infectious Disease"/>
            <person name="Wu L."/>
            <person name="Ma J."/>
        </authorList>
    </citation>
    <scope>NUCLEOTIDE SEQUENCE [LARGE SCALE GENOMIC DNA]</scope>
    <source>
        <strain evidence="9">NBRC 111756</strain>
    </source>
</reference>
<dbReference type="InterPro" id="IPR001801">
    <property type="entry name" value="Histone_HNS"/>
</dbReference>
<name>A0ABW2A995_9GAMM</name>
<dbReference type="Gene3D" id="1.10.287.1050">
    <property type="entry name" value="H-NS histone-like proteins"/>
    <property type="match status" value="1"/>
</dbReference>
<evidence type="ECO:0000256" key="6">
    <source>
        <dbReference type="SAM" id="Coils"/>
    </source>
</evidence>
<evidence type="ECO:0000256" key="4">
    <source>
        <dbReference type="ARBA" id="ARBA00023125"/>
    </source>
</evidence>
<evidence type="ECO:0000256" key="2">
    <source>
        <dbReference type="ARBA" id="ARBA00010610"/>
    </source>
</evidence>
<keyword evidence="4 5" id="KW-0238">DNA-binding</keyword>
<evidence type="ECO:0000256" key="3">
    <source>
        <dbReference type="ARBA" id="ARBA00022490"/>
    </source>
</evidence>
<comment type="similarity">
    <text evidence="2 5">Belongs to the histone-like protein H-NS family.</text>
</comment>
<dbReference type="PANTHER" id="PTHR38097:SF2">
    <property type="entry name" value="DNA-BINDING PROTEIN STPA"/>
    <property type="match status" value="1"/>
</dbReference>
<comment type="subcellular location">
    <subcellularLocation>
        <location evidence="1">Cytoplasm</location>
        <location evidence="1">Nucleoid</location>
    </subcellularLocation>
</comment>
<gene>
    <name evidence="8" type="ORF">ACFQDL_31175</name>
</gene>
<evidence type="ECO:0000313" key="9">
    <source>
        <dbReference type="Proteomes" id="UP001596422"/>
    </source>
</evidence>
<keyword evidence="9" id="KW-1185">Reference proteome</keyword>
<dbReference type="InterPro" id="IPR054180">
    <property type="entry name" value="H-NS-like_N"/>
</dbReference>
<proteinExistence type="inferred from homology"/>
<dbReference type="Gene3D" id="4.10.430.10">
    <property type="entry name" value="Histone-like protein H-NS, C-terminal domain"/>
    <property type="match status" value="1"/>
</dbReference>
<feature type="domain" description="DNA-binding protein H-NS-like C-terminal" evidence="7">
    <location>
        <begin position="86"/>
        <end position="133"/>
    </location>
</feature>
<evidence type="ECO:0000313" key="8">
    <source>
        <dbReference type="EMBL" id="MFC6674063.1"/>
    </source>
</evidence>
<organism evidence="8 9">
    <name type="scientific">Marinobacterium aestuariivivens</name>
    <dbReference type="NCBI Taxonomy" id="1698799"/>
    <lineage>
        <taxon>Bacteria</taxon>
        <taxon>Pseudomonadati</taxon>
        <taxon>Pseudomonadota</taxon>
        <taxon>Gammaproteobacteria</taxon>
        <taxon>Oceanospirillales</taxon>
        <taxon>Oceanospirillaceae</taxon>
        <taxon>Marinobacterium</taxon>
    </lineage>
</organism>
<evidence type="ECO:0000256" key="1">
    <source>
        <dbReference type="ARBA" id="ARBA00004453"/>
    </source>
</evidence>
<sequence length="135" mass="15248">MMEKTNFTATLLRKNSLRKACQELSVSDLAKAIQDLEEIKEEKAEAEEARKAVEQERLEAIRKIQEQLAELGLSPEDIEKVGAGKGRVRGSVAPKYRLIDADGTPHEWSGRGRTPKVFQERIDKGAKKEDFLIQE</sequence>
<dbReference type="SUPFAM" id="SSF81273">
    <property type="entry name" value="H-NS histone-like proteins"/>
    <property type="match status" value="1"/>
</dbReference>
<protein>
    <recommendedName>
        <fullName evidence="5">DNA-binding protein</fullName>
    </recommendedName>
</protein>
<evidence type="ECO:0000259" key="7">
    <source>
        <dbReference type="SMART" id="SM00528"/>
    </source>
</evidence>
<keyword evidence="6" id="KW-0175">Coiled coil</keyword>
<dbReference type="PANTHER" id="PTHR38097">
    <property type="match status" value="1"/>
</dbReference>
<dbReference type="EMBL" id="JBHSWE010000002">
    <property type="protein sequence ID" value="MFC6674063.1"/>
    <property type="molecule type" value="Genomic_DNA"/>
</dbReference>
<dbReference type="PIRSF" id="PIRSF002096">
    <property type="entry name" value="HnS"/>
    <property type="match status" value="1"/>
</dbReference>
<accession>A0ABW2A995</accession>
<feature type="coiled-coil region" evidence="6">
    <location>
        <begin position="26"/>
        <end position="70"/>
    </location>
</feature>
<dbReference type="Pfam" id="PF22470">
    <property type="entry name" value="Histone_HNS_N"/>
    <property type="match status" value="1"/>
</dbReference>
<dbReference type="InterPro" id="IPR027444">
    <property type="entry name" value="H-NS_C_dom"/>
</dbReference>